<feature type="domain" description="Peptidase M28" evidence="11">
    <location>
        <begin position="285"/>
        <end position="503"/>
    </location>
</feature>
<dbReference type="PANTHER" id="PTHR12147">
    <property type="entry name" value="METALLOPEPTIDASE M28 FAMILY MEMBER"/>
    <property type="match status" value="1"/>
</dbReference>
<dbReference type="InterPro" id="IPR007484">
    <property type="entry name" value="Peptidase_M28"/>
</dbReference>
<dbReference type="PANTHER" id="PTHR12147:SF26">
    <property type="entry name" value="PEPTIDASE M28 DOMAIN-CONTAINING PROTEIN"/>
    <property type="match status" value="1"/>
</dbReference>
<evidence type="ECO:0000256" key="2">
    <source>
        <dbReference type="ARBA" id="ARBA00022438"/>
    </source>
</evidence>
<keyword evidence="7" id="KW-0862">Zinc</keyword>
<comment type="similarity">
    <text evidence="1">Belongs to the peptidase M28 family. M28A subfamily.</text>
</comment>
<dbReference type="Pfam" id="PF04389">
    <property type="entry name" value="Peptidase_M28"/>
    <property type="match status" value="1"/>
</dbReference>
<dbReference type="SUPFAM" id="SSF53187">
    <property type="entry name" value="Zn-dependent exopeptidases"/>
    <property type="match status" value="1"/>
</dbReference>
<dbReference type="AlphaFoldDB" id="A0AAU3GXY0"/>
<dbReference type="InterPro" id="IPR041756">
    <property type="entry name" value="M28_SGAP-like"/>
</dbReference>
<evidence type="ECO:0000313" key="12">
    <source>
        <dbReference type="EMBL" id="WTY96560.1"/>
    </source>
</evidence>
<evidence type="ECO:0000256" key="5">
    <source>
        <dbReference type="ARBA" id="ARBA00022729"/>
    </source>
</evidence>
<keyword evidence="2" id="KW-0031">Aminopeptidase</keyword>
<evidence type="ECO:0000259" key="11">
    <source>
        <dbReference type="Pfam" id="PF04389"/>
    </source>
</evidence>
<dbReference type="InterPro" id="IPR045175">
    <property type="entry name" value="M28_fam"/>
</dbReference>
<keyword evidence="4" id="KW-0479">Metal-binding</keyword>
<dbReference type="EMBL" id="CP109535">
    <property type="protein sequence ID" value="WTY96560.1"/>
    <property type="molecule type" value="Genomic_DNA"/>
</dbReference>
<accession>A0AAU3GXY0</accession>
<evidence type="ECO:0000256" key="7">
    <source>
        <dbReference type="ARBA" id="ARBA00022833"/>
    </source>
</evidence>
<dbReference type="CDD" id="cd03876">
    <property type="entry name" value="M28_SGAP_like"/>
    <property type="match status" value="1"/>
</dbReference>
<evidence type="ECO:0000259" key="10">
    <source>
        <dbReference type="Pfam" id="PF02225"/>
    </source>
</evidence>
<feature type="compositionally biased region" description="Basic and acidic residues" evidence="8">
    <location>
        <begin position="27"/>
        <end position="46"/>
    </location>
</feature>
<evidence type="ECO:0000256" key="9">
    <source>
        <dbReference type="SAM" id="SignalP"/>
    </source>
</evidence>
<dbReference type="Pfam" id="PF02225">
    <property type="entry name" value="PA"/>
    <property type="match status" value="1"/>
</dbReference>
<name>A0AAU3GXY0_9ACTN</name>
<sequence length="550" mass="56875">MRSTRRRVTAVAAAVTLATPLLLAASPDHRHASPDHRHTSPGHEDTSPGYKQASPGHASASPDPARDAAELARQLVDGASAEDAYRHLERFQALADASDGHRAAGSPGQEASAAYVLELLRKAGYRAGYQAFDFVYTETLAEKLSVVSPTPRDIAVRAMTYSASTDEGGITAALTAVPADDTAGCEAADYASSDFTGRIALIERGGCTFAEKQTAAAAAGAVGAVIYNNTEGALSGTIGDAKTGKIPTGGLTQDEGEKLLAELAKGEVKVSFEIREFREDRVTRNVVAETPGGDAAKTVMLGAHLDSVTDGPGINDNASGSAGLIEVALELAKTHRTPANKVRFAWWSAEENGLLGSEAYVAKLSEAQREKIALYLNFDMIASPNGAQFVFDGDDSDGVGAGPGPEGSAQLERDINAFLDSRGKPHTGTDFSGRSDYGPFVEAGIPSGGTDTGAEGIKTAAQATTYGGTAGVAYDPCYHAACDDLDNIDIGHFDTNIDVIAHAVGTYAQDLSSLTRPVTAASGAASTDASAADKERGSGLRQGHAQSVTE</sequence>
<dbReference type="GO" id="GO:0004177">
    <property type="term" value="F:aminopeptidase activity"/>
    <property type="evidence" value="ECO:0007669"/>
    <property type="project" value="UniProtKB-KW"/>
</dbReference>
<feature type="domain" description="PA" evidence="10">
    <location>
        <begin position="172"/>
        <end position="259"/>
    </location>
</feature>
<proteinExistence type="inferred from homology"/>
<keyword evidence="5 9" id="KW-0732">Signal</keyword>
<dbReference type="GO" id="GO:0046872">
    <property type="term" value="F:metal ion binding"/>
    <property type="evidence" value="ECO:0007669"/>
    <property type="project" value="UniProtKB-KW"/>
</dbReference>
<feature type="chain" id="PRO_5043682227" evidence="9">
    <location>
        <begin position="25"/>
        <end position="550"/>
    </location>
</feature>
<dbReference type="InterPro" id="IPR003137">
    <property type="entry name" value="PA_domain"/>
</dbReference>
<evidence type="ECO:0000256" key="1">
    <source>
        <dbReference type="ARBA" id="ARBA00005957"/>
    </source>
</evidence>
<feature type="signal peptide" evidence="9">
    <location>
        <begin position="1"/>
        <end position="24"/>
    </location>
</feature>
<feature type="region of interest" description="Disordered" evidence="8">
    <location>
        <begin position="27"/>
        <end position="69"/>
    </location>
</feature>
<dbReference type="SUPFAM" id="SSF52025">
    <property type="entry name" value="PA domain"/>
    <property type="match status" value="1"/>
</dbReference>
<dbReference type="InterPro" id="IPR046450">
    <property type="entry name" value="PA_dom_sf"/>
</dbReference>
<evidence type="ECO:0000256" key="4">
    <source>
        <dbReference type="ARBA" id="ARBA00022723"/>
    </source>
</evidence>
<dbReference type="GO" id="GO:0008235">
    <property type="term" value="F:metalloexopeptidase activity"/>
    <property type="evidence" value="ECO:0007669"/>
    <property type="project" value="InterPro"/>
</dbReference>
<evidence type="ECO:0000256" key="3">
    <source>
        <dbReference type="ARBA" id="ARBA00022670"/>
    </source>
</evidence>
<gene>
    <name evidence="12" type="ORF">OG626_17450</name>
</gene>
<evidence type="ECO:0000256" key="8">
    <source>
        <dbReference type="SAM" id="MobiDB-lite"/>
    </source>
</evidence>
<evidence type="ECO:0000256" key="6">
    <source>
        <dbReference type="ARBA" id="ARBA00022801"/>
    </source>
</evidence>
<keyword evidence="3" id="KW-0645">Protease</keyword>
<organism evidence="12">
    <name type="scientific">Streptomyces sp. NBC_01401</name>
    <dbReference type="NCBI Taxonomy" id="2903854"/>
    <lineage>
        <taxon>Bacteria</taxon>
        <taxon>Bacillati</taxon>
        <taxon>Actinomycetota</taxon>
        <taxon>Actinomycetes</taxon>
        <taxon>Kitasatosporales</taxon>
        <taxon>Streptomycetaceae</taxon>
        <taxon>Streptomyces</taxon>
    </lineage>
</organism>
<dbReference type="GO" id="GO:0006508">
    <property type="term" value="P:proteolysis"/>
    <property type="evidence" value="ECO:0007669"/>
    <property type="project" value="UniProtKB-KW"/>
</dbReference>
<dbReference type="Gene3D" id="3.50.30.30">
    <property type="match status" value="1"/>
</dbReference>
<feature type="region of interest" description="Disordered" evidence="8">
    <location>
        <begin position="518"/>
        <end position="550"/>
    </location>
</feature>
<keyword evidence="6" id="KW-0378">Hydrolase</keyword>
<feature type="compositionally biased region" description="Low complexity" evidence="8">
    <location>
        <begin position="519"/>
        <end position="530"/>
    </location>
</feature>
<reference evidence="12" key="1">
    <citation type="submission" date="2022-10" db="EMBL/GenBank/DDBJ databases">
        <title>The complete genomes of actinobacterial strains from the NBC collection.</title>
        <authorList>
            <person name="Joergensen T.S."/>
            <person name="Alvarez Arevalo M."/>
            <person name="Sterndorff E.B."/>
            <person name="Faurdal D."/>
            <person name="Vuksanovic O."/>
            <person name="Mourched A.-S."/>
            <person name="Charusanti P."/>
            <person name="Shaw S."/>
            <person name="Blin K."/>
            <person name="Weber T."/>
        </authorList>
    </citation>
    <scope>NUCLEOTIDE SEQUENCE</scope>
    <source>
        <strain evidence="12">NBC_01401</strain>
    </source>
</reference>
<protein>
    <submittedName>
        <fullName evidence="12">M28 family metallopeptidase</fullName>
    </submittedName>
</protein>
<dbReference type="Gene3D" id="3.40.630.10">
    <property type="entry name" value="Zn peptidases"/>
    <property type="match status" value="1"/>
</dbReference>